<dbReference type="OrthoDB" id="514092at2"/>
<proteinExistence type="predicted"/>
<dbReference type="EMBL" id="AOGX02000047">
    <property type="protein sequence ID" value="EOQ87077.1"/>
    <property type="molecule type" value="Genomic_DNA"/>
</dbReference>
<comment type="caution">
    <text evidence="1">The sequence shown here is derived from an EMBL/GenBank/DDBJ whole genome shotgun (WGS) entry which is preliminary data.</text>
</comment>
<protein>
    <recommendedName>
        <fullName evidence="3">TIGR02450 family Trp-rich protein</fullName>
    </recommendedName>
</protein>
<organism evidence="1 2">
    <name type="scientific">Leptospira yanagawae serovar Saopaulo str. Sao Paulo = ATCC 700523</name>
    <dbReference type="NCBI Taxonomy" id="1249483"/>
    <lineage>
        <taxon>Bacteria</taxon>
        <taxon>Pseudomonadati</taxon>
        <taxon>Spirochaetota</taxon>
        <taxon>Spirochaetia</taxon>
        <taxon>Leptospirales</taxon>
        <taxon>Leptospiraceae</taxon>
        <taxon>Leptospira</taxon>
    </lineage>
</organism>
<gene>
    <name evidence="1" type="ORF">LEP1GSC202_0080</name>
</gene>
<dbReference type="RefSeq" id="WP_015679443.1">
    <property type="nucleotide sequence ID" value="NZ_AOGX02000047.1"/>
</dbReference>
<dbReference type="Proteomes" id="UP000013996">
    <property type="component" value="Unassembled WGS sequence"/>
</dbReference>
<sequence length="79" mass="9316">MKPSPLQNKINPKKLLLSKWTSVNVLEREKHFIVTKVHWHQGSTDKLDQVTIEAILTKKSKMIPWENLKDNSQWLPGWK</sequence>
<reference evidence="1 2" key="1">
    <citation type="submission" date="2013-04" db="EMBL/GenBank/DDBJ databases">
        <authorList>
            <person name="Harkins D.M."/>
            <person name="Durkin A.S."/>
            <person name="Brinkac L.M."/>
            <person name="Haft D.H."/>
            <person name="Selengut J.D."/>
            <person name="Sanka R."/>
            <person name="DePew J."/>
            <person name="Purushe J."/>
            <person name="Hartskeerl R.A."/>
            <person name="Ahmed A."/>
            <person name="van der Linden H."/>
            <person name="Goris M.G.A."/>
            <person name="Vinetz J.M."/>
            <person name="Sutton G.G."/>
            <person name="Nierman W.C."/>
            <person name="Fouts D.E."/>
        </authorList>
    </citation>
    <scope>NUCLEOTIDE SEQUENCE [LARGE SCALE GENOMIC DNA]</scope>
    <source>
        <strain evidence="1 2">Sao Paulo</strain>
    </source>
</reference>
<evidence type="ECO:0008006" key="3">
    <source>
        <dbReference type="Google" id="ProtNLM"/>
    </source>
</evidence>
<dbReference type="Pfam" id="PF09493">
    <property type="entry name" value="DUF2389"/>
    <property type="match status" value="1"/>
</dbReference>
<accession>A0A5E8H8M5</accession>
<dbReference type="InterPro" id="IPR012663">
    <property type="entry name" value="CHP02450_Tryp"/>
</dbReference>
<evidence type="ECO:0000313" key="2">
    <source>
        <dbReference type="Proteomes" id="UP000013996"/>
    </source>
</evidence>
<dbReference type="NCBIfam" id="TIGR02450">
    <property type="entry name" value="TIGR02450 family Trp-rich protein"/>
    <property type="match status" value="1"/>
</dbReference>
<dbReference type="STRING" id="1249483.LEP1GSC202_0080"/>
<evidence type="ECO:0000313" key="1">
    <source>
        <dbReference type="EMBL" id="EOQ87077.1"/>
    </source>
</evidence>
<name>A0A5E8H8M5_9LEPT</name>
<dbReference type="AlphaFoldDB" id="A0A5E8H8M5"/>